<dbReference type="InterPro" id="IPR036388">
    <property type="entry name" value="WH-like_DNA-bd_sf"/>
</dbReference>
<dbReference type="Gene3D" id="3.40.190.290">
    <property type="match status" value="1"/>
</dbReference>
<dbReference type="PANTHER" id="PTHR30537">
    <property type="entry name" value="HTH-TYPE TRANSCRIPTIONAL REGULATOR"/>
    <property type="match status" value="1"/>
</dbReference>
<dbReference type="InterPro" id="IPR000847">
    <property type="entry name" value="LysR_HTH_N"/>
</dbReference>
<evidence type="ECO:0000256" key="4">
    <source>
        <dbReference type="ARBA" id="ARBA00023163"/>
    </source>
</evidence>
<dbReference type="PROSITE" id="PS50931">
    <property type="entry name" value="HTH_LYSR"/>
    <property type="match status" value="1"/>
</dbReference>
<dbReference type="CDD" id="cd08422">
    <property type="entry name" value="PBP2_CrgA_like"/>
    <property type="match status" value="1"/>
</dbReference>
<evidence type="ECO:0000256" key="2">
    <source>
        <dbReference type="ARBA" id="ARBA00023015"/>
    </source>
</evidence>
<sequence>MQIFVRVVEQGSFTAAADSLGYSTPHVSRSIAELESHLKARLLNRTTRKLAMTEVGQRYLERCRGIIEEVKLAELEATGAHLEAFGKLRVHSPNGIGHYHVIPLIAQYSALNLDVDFDLSLSQVEPDMLAEGYDVLISANARFADSGFIAQPLGSTYSVLCAGRNYLEERGSPESLKDLARHTCLMLRDPAFPKGWEIDGFDIEEIIPARQMFSVNVADSIAQAAKENMGICLIPGYVAAASIRNGDLVRVLPQIRANQRNISAIYPSRQFLDAKVRTWIDFLKKWLPERLFVDERILQGQASEVLASKP</sequence>
<evidence type="ECO:0000256" key="1">
    <source>
        <dbReference type="ARBA" id="ARBA00009437"/>
    </source>
</evidence>
<dbReference type="FunFam" id="1.10.10.10:FF:000001">
    <property type="entry name" value="LysR family transcriptional regulator"/>
    <property type="match status" value="1"/>
</dbReference>
<gene>
    <name evidence="6" type="ORF">C2H86_09505</name>
</gene>
<dbReference type="InterPro" id="IPR036390">
    <property type="entry name" value="WH_DNA-bd_sf"/>
</dbReference>
<name>A0A6I6XWI2_PSEPU</name>
<evidence type="ECO:0000259" key="5">
    <source>
        <dbReference type="PROSITE" id="PS50931"/>
    </source>
</evidence>
<dbReference type="GO" id="GO:0043565">
    <property type="term" value="F:sequence-specific DNA binding"/>
    <property type="evidence" value="ECO:0007669"/>
    <property type="project" value="TreeGrafter"/>
</dbReference>
<dbReference type="Proteomes" id="UP000464480">
    <property type="component" value="Chromosome"/>
</dbReference>
<dbReference type="Pfam" id="PF00126">
    <property type="entry name" value="HTH_1"/>
    <property type="match status" value="1"/>
</dbReference>
<keyword evidence="4" id="KW-0804">Transcription</keyword>
<organism evidence="6 7">
    <name type="scientific">Pseudomonas putida</name>
    <name type="common">Arthrobacter siderocapsulatus</name>
    <dbReference type="NCBI Taxonomy" id="303"/>
    <lineage>
        <taxon>Bacteria</taxon>
        <taxon>Pseudomonadati</taxon>
        <taxon>Pseudomonadota</taxon>
        <taxon>Gammaproteobacteria</taxon>
        <taxon>Pseudomonadales</taxon>
        <taxon>Pseudomonadaceae</taxon>
        <taxon>Pseudomonas</taxon>
    </lineage>
</organism>
<keyword evidence="3" id="KW-0238">DNA-binding</keyword>
<dbReference type="AlphaFoldDB" id="A0A6I6XWI2"/>
<keyword evidence="2" id="KW-0805">Transcription regulation</keyword>
<evidence type="ECO:0000313" key="6">
    <source>
        <dbReference type="EMBL" id="QHG64635.1"/>
    </source>
</evidence>
<dbReference type="SUPFAM" id="SSF53850">
    <property type="entry name" value="Periplasmic binding protein-like II"/>
    <property type="match status" value="1"/>
</dbReference>
<dbReference type="SUPFAM" id="SSF46785">
    <property type="entry name" value="Winged helix' DNA-binding domain"/>
    <property type="match status" value="1"/>
</dbReference>
<accession>A0A6I6XWI2</accession>
<evidence type="ECO:0000256" key="3">
    <source>
        <dbReference type="ARBA" id="ARBA00023125"/>
    </source>
</evidence>
<dbReference type="EMBL" id="CP026115">
    <property type="protein sequence ID" value="QHG64635.1"/>
    <property type="molecule type" value="Genomic_DNA"/>
</dbReference>
<comment type="similarity">
    <text evidence="1">Belongs to the LysR transcriptional regulatory family.</text>
</comment>
<dbReference type="GO" id="GO:0003700">
    <property type="term" value="F:DNA-binding transcription factor activity"/>
    <property type="evidence" value="ECO:0007669"/>
    <property type="project" value="InterPro"/>
</dbReference>
<dbReference type="PANTHER" id="PTHR30537:SF5">
    <property type="entry name" value="HTH-TYPE TRANSCRIPTIONAL ACTIVATOR TTDR-RELATED"/>
    <property type="match status" value="1"/>
</dbReference>
<evidence type="ECO:0000313" key="7">
    <source>
        <dbReference type="Proteomes" id="UP000464480"/>
    </source>
</evidence>
<dbReference type="InterPro" id="IPR058163">
    <property type="entry name" value="LysR-type_TF_proteobact-type"/>
</dbReference>
<protein>
    <submittedName>
        <fullName evidence="6">LysR family transcriptional regulator</fullName>
    </submittedName>
</protein>
<reference evidence="6 7" key="1">
    <citation type="submission" date="2020-02" db="EMBL/GenBank/DDBJ databases">
        <title>Pseudomonas Putida W5 Complete Genome Assembly.</title>
        <authorList>
            <person name="Yuan Z.-C."/>
            <person name="Shaw G.A."/>
            <person name="Cusano A.D."/>
            <person name="Caddey B.J."/>
            <person name="Weselowski B.J."/>
        </authorList>
    </citation>
    <scope>NUCLEOTIDE SEQUENCE [LARGE SCALE GENOMIC DNA]</scope>
    <source>
        <strain evidence="6 7">W5</strain>
    </source>
</reference>
<dbReference type="Pfam" id="PF03466">
    <property type="entry name" value="LysR_substrate"/>
    <property type="match status" value="1"/>
</dbReference>
<dbReference type="InterPro" id="IPR005119">
    <property type="entry name" value="LysR_subst-bd"/>
</dbReference>
<dbReference type="GO" id="GO:0006351">
    <property type="term" value="P:DNA-templated transcription"/>
    <property type="evidence" value="ECO:0007669"/>
    <property type="project" value="TreeGrafter"/>
</dbReference>
<feature type="domain" description="HTH lysR-type" evidence="5">
    <location>
        <begin position="1"/>
        <end position="53"/>
    </location>
</feature>
<proteinExistence type="inferred from homology"/>
<dbReference type="Gene3D" id="1.10.10.10">
    <property type="entry name" value="Winged helix-like DNA-binding domain superfamily/Winged helix DNA-binding domain"/>
    <property type="match status" value="1"/>
</dbReference>